<dbReference type="InterPro" id="IPR010730">
    <property type="entry name" value="HET"/>
</dbReference>
<evidence type="ECO:0000313" key="4">
    <source>
        <dbReference type="Proteomes" id="UP000738349"/>
    </source>
</evidence>
<dbReference type="Pfam" id="PF06985">
    <property type="entry name" value="HET"/>
    <property type="match status" value="1"/>
</dbReference>
<dbReference type="Proteomes" id="UP000738349">
    <property type="component" value="Unassembled WGS sequence"/>
</dbReference>
<dbReference type="AlphaFoldDB" id="A0A9P9DMJ5"/>
<feature type="domain" description="Heterokaryon incompatibility" evidence="2">
    <location>
        <begin position="88"/>
        <end position="315"/>
    </location>
</feature>
<comment type="caution">
    <text evidence="3">The sequence shown here is derived from an EMBL/GenBank/DDBJ whole genome shotgun (WGS) entry which is preliminary data.</text>
</comment>
<dbReference type="Pfam" id="PF26639">
    <property type="entry name" value="Het-6_barrel"/>
    <property type="match status" value="1"/>
</dbReference>
<protein>
    <submittedName>
        <fullName evidence="3">Heterokaryon incompatibility protein-domain-containing protein</fullName>
    </submittedName>
</protein>
<organism evidence="3 4">
    <name type="scientific">Dactylonectria macrodidyma</name>
    <dbReference type="NCBI Taxonomy" id="307937"/>
    <lineage>
        <taxon>Eukaryota</taxon>
        <taxon>Fungi</taxon>
        <taxon>Dikarya</taxon>
        <taxon>Ascomycota</taxon>
        <taxon>Pezizomycotina</taxon>
        <taxon>Sordariomycetes</taxon>
        <taxon>Hypocreomycetidae</taxon>
        <taxon>Hypocreales</taxon>
        <taxon>Nectriaceae</taxon>
        <taxon>Dactylonectria</taxon>
    </lineage>
</organism>
<dbReference type="OrthoDB" id="194358at2759"/>
<evidence type="ECO:0000256" key="1">
    <source>
        <dbReference type="SAM" id="MobiDB-lite"/>
    </source>
</evidence>
<dbReference type="EMBL" id="JAGMUV010000024">
    <property type="protein sequence ID" value="KAH7121662.1"/>
    <property type="molecule type" value="Genomic_DNA"/>
</dbReference>
<proteinExistence type="predicted"/>
<dbReference type="PANTHER" id="PTHR24148:SF64">
    <property type="entry name" value="HETEROKARYON INCOMPATIBILITY DOMAIN-CONTAINING PROTEIN"/>
    <property type="match status" value="1"/>
</dbReference>
<evidence type="ECO:0000313" key="3">
    <source>
        <dbReference type="EMBL" id="KAH7121662.1"/>
    </source>
</evidence>
<gene>
    <name evidence="3" type="ORF">EDB81DRAFT_814196</name>
</gene>
<name>A0A9P9DMJ5_9HYPO</name>
<evidence type="ECO:0000259" key="2">
    <source>
        <dbReference type="Pfam" id="PF06985"/>
    </source>
</evidence>
<accession>A0A9P9DMJ5</accession>
<reference evidence="3" key="1">
    <citation type="journal article" date="2021" name="Nat. Commun.">
        <title>Genetic determinants of endophytism in the Arabidopsis root mycobiome.</title>
        <authorList>
            <person name="Mesny F."/>
            <person name="Miyauchi S."/>
            <person name="Thiergart T."/>
            <person name="Pickel B."/>
            <person name="Atanasova L."/>
            <person name="Karlsson M."/>
            <person name="Huettel B."/>
            <person name="Barry K.W."/>
            <person name="Haridas S."/>
            <person name="Chen C."/>
            <person name="Bauer D."/>
            <person name="Andreopoulos W."/>
            <person name="Pangilinan J."/>
            <person name="LaButti K."/>
            <person name="Riley R."/>
            <person name="Lipzen A."/>
            <person name="Clum A."/>
            <person name="Drula E."/>
            <person name="Henrissat B."/>
            <person name="Kohler A."/>
            <person name="Grigoriev I.V."/>
            <person name="Martin F.M."/>
            <person name="Hacquard S."/>
        </authorList>
    </citation>
    <scope>NUCLEOTIDE SEQUENCE</scope>
    <source>
        <strain evidence="3">MPI-CAGE-AT-0147</strain>
    </source>
</reference>
<dbReference type="PANTHER" id="PTHR24148">
    <property type="entry name" value="ANKYRIN REPEAT DOMAIN-CONTAINING PROTEIN 39 HOMOLOG-RELATED"/>
    <property type="match status" value="1"/>
</dbReference>
<keyword evidence="4" id="KW-1185">Reference proteome</keyword>
<dbReference type="InterPro" id="IPR052895">
    <property type="entry name" value="HetReg/Transcr_Mod"/>
</dbReference>
<sequence>MLSSFESRKPQILTTIIAVAKRKSPSAVTLTEGFESFDDAEPPRREYRYHQLESPRTIRILRLFPSPNESEQLEGALVHAPLSKAPSYEAVSYTWDEDVKQGGKAHPKKRKGENVGVTGLTRRLTRRAKRRPIEAKDKGAADKESKDGIGSLTALYIGNCEQIILTKNCHAALVRMRHPHKFRHLWVDAICINQGCIAERNAQVAMMDDIYRSAKRVLVWLGESDPGSDFIFDVMSCLRSLPRFWLKAFRRPSRAASGRCISSKKASKILLAAVKNAFDPSLNKYYDGSRDPQLYQLFTSFYSRQYWTRMWTLQEFAANKNTWLYCGRAPPIDAFFLHVFSSLRFDRGSVCRILDHAKEPILLHQACISKAFQRASTMSELLLEILSKQSSEPRDKIYALKNVFPEVFADMVVDYEAPVSDIYQKATRMVIEHDNSLEILKEANRVTRWNVSSWALDWDADFTARMYSGVPEGNCSTPKPLVKFSPDSRSIFLMGRIVGEISCVSFGHIYLAPPVDEVPQAKLANGEVWTGPSGDKLRGFFNTIHKFFAAVHEHTRGTDNSEIDLLGQLEILLAFLVGDHYAFEKGRLPRKFMDPLCERLWAPMAKGLQKRPWNDATTKALRQHLDDTEEVIVRGQMPGVFELFLWRATSKFGMDKLFYMADGRIGLSDERIRQGDQLAVFAGLGNPVLIRPTSGGSFTWIGQAISTGVMDGEEWAGKEKECRWLEIQ</sequence>
<feature type="compositionally biased region" description="Basic and acidic residues" evidence="1">
    <location>
        <begin position="131"/>
        <end position="146"/>
    </location>
</feature>
<feature type="region of interest" description="Disordered" evidence="1">
    <location>
        <begin position="100"/>
        <end position="146"/>
    </location>
</feature>